<sequence>MVHQGKWRSFVQQIGRAGRDGKTSKAVLLFTGHHLRNCDQTINDYCSTTSGCLRKLMLADFGNTDYSTITCGHDCLHCHMDCLCEGKDGCTVKLPDLPEVQAKPDSPVQGRKVSKEHRKLLGELLIDLKDKLSFGLFSYLNPECTTAFASSLVKMVLNHYICFYFY</sequence>
<evidence type="ECO:0000313" key="1">
    <source>
        <dbReference type="EMBL" id="KAJ7383724.1"/>
    </source>
</evidence>
<dbReference type="InterPro" id="IPR027417">
    <property type="entry name" value="P-loop_NTPase"/>
</dbReference>
<evidence type="ECO:0000313" key="2">
    <source>
        <dbReference type="Proteomes" id="UP001163046"/>
    </source>
</evidence>
<keyword evidence="2" id="KW-1185">Reference proteome</keyword>
<dbReference type="AlphaFoldDB" id="A0A9W9ZPR3"/>
<organism evidence="1 2">
    <name type="scientific">Desmophyllum pertusum</name>
    <dbReference type="NCBI Taxonomy" id="174260"/>
    <lineage>
        <taxon>Eukaryota</taxon>
        <taxon>Metazoa</taxon>
        <taxon>Cnidaria</taxon>
        <taxon>Anthozoa</taxon>
        <taxon>Hexacorallia</taxon>
        <taxon>Scleractinia</taxon>
        <taxon>Caryophylliina</taxon>
        <taxon>Caryophylliidae</taxon>
        <taxon>Desmophyllum</taxon>
    </lineage>
</organism>
<comment type="caution">
    <text evidence="1">The sequence shown here is derived from an EMBL/GenBank/DDBJ whole genome shotgun (WGS) entry which is preliminary data.</text>
</comment>
<dbReference type="EMBL" id="MU825895">
    <property type="protein sequence ID" value="KAJ7383724.1"/>
    <property type="molecule type" value="Genomic_DNA"/>
</dbReference>
<gene>
    <name evidence="1" type="primary">wrn-1_3</name>
    <name evidence="1" type="ORF">OS493_026255</name>
</gene>
<proteinExistence type="predicted"/>
<dbReference type="Gene3D" id="3.40.50.300">
    <property type="entry name" value="P-loop containing nucleotide triphosphate hydrolases"/>
    <property type="match status" value="1"/>
</dbReference>
<reference evidence="1" key="1">
    <citation type="submission" date="2023-01" db="EMBL/GenBank/DDBJ databases">
        <title>Genome assembly of the deep-sea coral Lophelia pertusa.</title>
        <authorList>
            <person name="Herrera S."/>
            <person name="Cordes E."/>
        </authorList>
    </citation>
    <scope>NUCLEOTIDE SEQUENCE</scope>
    <source>
        <strain evidence="1">USNM1676648</strain>
        <tissue evidence="1">Polyp</tissue>
    </source>
</reference>
<protein>
    <submittedName>
        <fullName evidence="1">3'-flap-structured DNA binding</fullName>
        <ecNumber evidence="1">3.6.4.12</ecNumber>
    </submittedName>
</protein>
<dbReference type="EC" id="3.6.4.12" evidence="1"/>
<dbReference type="Proteomes" id="UP001163046">
    <property type="component" value="Unassembled WGS sequence"/>
</dbReference>
<accession>A0A9W9ZPR3</accession>
<dbReference type="SUPFAM" id="SSF52540">
    <property type="entry name" value="P-loop containing nucleoside triphosphate hydrolases"/>
    <property type="match status" value="1"/>
</dbReference>
<dbReference type="GO" id="GO:0003678">
    <property type="term" value="F:DNA helicase activity"/>
    <property type="evidence" value="ECO:0007669"/>
    <property type="project" value="UniProtKB-EC"/>
</dbReference>
<dbReference type="GO" id="GO:0016787">
    <property type="term" value="F:hydrolase activity"/>
    <property type="evidence" value="ECO:0007669"/>
    <property type="project" value="UniProtKB-KW"/>
</dbReference>
<dbReference type="OrthoDB" id="5959447at2759"/>
<keyword evidence="1" id="KW-0378">Hydrolase</keyword>
<name>A0A9W9ZPR3_9CNID</name>